<proteinExistence type="predicted"/>
<organism evidence="1 2">
    <name type="scientific">Peronosclerospora sorghi</name>
    <dbReference type="NCBI Taxonomy" id="230839"/>
    <lineage>
        <taxon>Eukaryota</taxon>
        <taxon>Sar</taxon>
        <taxon>Stramenopiles</taxon>
        <taxon>Oomycota</taxon>
        <taxon>Peronosporomycetes</taxon>
        <taxon>Peronosporales</taxon>
        <taxon>Peronosporaceae</taxon>
        <taxon>Peronosclerospora</taxon>
    </lineage>
</organism>
<protein>
    <submittedName>
        <fullName evidence="1">Uncharacterized protein</fullName>
    </submittedName>
</protein>
<accession>A0ACC0VKA2</accession>
<keyword evidence="2" id="KW-1185">Reference proteome</keyword>
<name>A0ACC0VKA2_9STRA</name>
<evidence type="ECO:0000313" key="1">
    <source>
        <dbReference type="EMBL" id="KAI9906923.1"/>
    </source>
</evidence>
<sequence length="158" mass="18347">MLRQHTPAYTPCSWSCRSGYKILLRFLCSVLVQVLGQHRGYQFRLKIRPHCGDYVFSDITSDFKHVVTISALWKLLRENECLVIAYSGSLWGSHHVRSARQFLLDSVTGDESTCVLLHHVRINFRYCLVAGSTWCHFVQRAPVVNRPRMATSKRWHDL</sequence>
<comment type="caution">
    <text evidence="1">The sequence shown here is derived from an EMBL/GenBank/DDBJ whole genome shotgun (WGS) entry which is preliminary data.</text>
</comment>
<dbReference type="Proteomes" id="UP001163321">
    <property type="component" value="Chromosome 8"/>
</dbReference>
<gene>
    <name evidence="1" type="ORF">PsorP6_004194</name>
</gene>
<evidence type="ECO:0000313" key="2">
    <source>
        <dbReference type="Proteomes" id="UP001163321"/>
    </source>
</evidence>
<dbReference type="EMBL" id="CM047587">
    <property type="protein sequence ID" value="KAI9906923.1"/>
    <property type="molecule type" value="Genomic_DNA"/>
</dbReference>
<reference evidence="1 2" key="1">
    <citation type="journal article" date="2022" name="bioRxiv">
        <title>The genome of the oomycete Peronosclerospora sorghi, a cosmopolitan pathogen of maize and sorghum, is inflated with dispersed pseudogenes.</title>
        <authorList>
            <person name="Fletcher K."/>
            <person name="Martin F."/>
            <person name="Isakeit T."/>
            <person name="Cavanaugh K."/>
            <person name="Magill C."/>
            <person name="Michelmore R."/>
        </authorList>
    </citation>
    <scope>NUCLEOTIDE SEQUENCE [LARGE SCALE GENOMIC DNA]</scope>
    <source>
        <strain evidence="1">P6</strain>
    </source>
</reference>